<keyword evidence="3" id="KW-0804">Transcription</keyword>
<dbReference type="SUPFAM" id="SSF46689">
    <property type="entry name" value="Homeodomain-like"/>
    <property type="match status" value="1"/>
</dbReference>
<evidence type="ECO:0000259" key="6">
    <source>
        <dbReference type="PROSITE" id="PS50977"/>
    </source>
</evidence>
<dbReference type="PROSITE" id="PS01081">
    <property type="entry name" value="HTH_TETR_1"/>
    <property type="match status" value="1"/>
</dbReference>
<dbReference type="PRINTS" id="PR00455">
    <property type="entry name" value="HTHTETR"/>
</dbReference>
<feature type="DNA-binding region" description="H-T-H motif" evidence="4">
    <location>
        <begin position="46"/>
        <end position="65"/>
    </location>
</feature>
<dbReference type="PANTHER" id="PTHR30055">
    <property type="entry name" value="HTH-TYPE TRANSCRIPTIONAL REGULATOR RUTR"/>
    <property type="match status" value="1"/>
</dbReference>
<name>E6VPH0_RHOPX</name>
<protein>
    <submittedName>
        <fullName evidence="7">Transcriptional regulator, TetR family</fullName>
    </submittedName>
</protein>
<dbReference type="Proteomes" id="UP000001402">
    <property type="component" value="Chromosome"/>
</dbReference>
<dbReference type="HOGENOM" id="CLU_069356_2_2_5"/>
<accession>E6VPH0</accession>
<dbReference type="Pfam" id="PF00440">
    <property type="entry name" value="TetR_N"/>
    <property type="match status" value="1"/>
</dbReference>
<organism evidence="7 8">
    <name type="scientific">Rhodopseudomonas palustris (strain DX-1)</name>
    <dbReference type="NCBI Taxonomy" id="652103"/>
    <lineage>
        <taxon>Bacteria</taxon>
        <taxon>Pseudomonadati</taxon>
        <taxon>Pseudomonadota</taxon>
        <taxon>Alphaproteobacteria</taxon>
        <taxon>Hyphomicrobiales</taxon>
        <taxon>Nitrobacteraceae</taxon>
        <taxon>Rhodopseudomonas</taxon>
    </lineage>
</organism>
<evidence type="ECO:0000313" key="8">
    <source>
        <dbReference type="Proteomes" id="UP000001402"/>
    </source>
</evidence>
<feature type="region of interest" description="Disordered" evidence="5">
    <location>
        <begin position="1"/>
        <end position="23"/>
    </location>
</feature>
<evidence type="ECO:0000256" key="5">
    <source>
        <dbReference type="SAM" id="MobiDB-lite"/>
    </source>
</evidence>
<gene>
    <name evidence="7" type="ordered locus">Rpdx1_3253</name>
</gene>
<feature type="domain" description="HTH tetR-type" evidence="6">
    <location>
        <begin position="23"/>
        <end position="83"/>
    </location>
</feature>
<dbReference type="Gene3D" id="1.10.357.10">
    <property type="entry name" value="Tetracycline Repressor, domain 2"/>
    <property type="match status" value="1"/>
</dbReference>
<dbReference type="eggNOG" id="COG1309">
    <property type="taxonomic scope" value="Bacteria"/>
</dbReference>
<evidence type="ECO:0000256" key="2">
    <source>
        <dbReference type="ARBA" id="ARBA00023125"/>
    </source>
</evidence>
<keyword evidence="1" id="KW-0805">Transcription regulation</keyword>
<dbReference type="KEGG" id="rpx:Rpdx1_3253"/>
<proteinExistence type="predicted"/>
<dbReference type="GO" id="GO:0003700">
    <property type="term" value="F:DNA-binding transcription factor activity"/>
    <property type="evidence" value="ECO:0007669"/>
    <property type="project" value="TreeGrafter"/>
</dbReference>
<dbReference type="OrthoDB" id="9811084at2"/>
<dbReference type="GO" id="GO:0000976">
    <property type="term" value="F:transcription cis-regulatory region binding"/>
    <property type="evidence" value="ECO:0007669"/>
    <property type="project" value="TreeGrafter"/>
</dbReference>
<dbReference type="STRING" id="652103.Rpdx1_3253"/>
<evidence type="ECO:0000256" key="1">
    <source>
        <dbReference type="ARBA" id="ARBA00023015"/>
    </source>
</evidence>
<dbReference type="InterPro" id="IPR023772">
    <property type="entry name" value="DNA-bd_HTH_TetR-type_CS"/>
</dbReference>
<dbReference type="BioCyc" id="RPAL652103:RPDX1_RS16045-MONOMER"/>
<dbReference type="InterPro" id="IPR050109">
    <property type="entry name" value="HTH-type_TetR-like_transc_reg"/>
</dbReference>
<evidence type="ECO:0000256" key="4">
    <source>
        <dbReference type="PROSITE-ProRule" id="PRU00335"/>
    </source>
</evidence>
<keyword evidence="2 4" id="KW-0238">DNA-binding</keyword>
<dbReference type="EMBL" id="CP002418">
    <property type="protein sequence ID" value="ADU44830.1"/>
    <property type="molecule type" value="Genomic_DNA"/>
</dbReference>
<dbReference type="InterPro" id="IPR009057">
    <property type="entry name" value="Homeodomain-like_sf"/>
</dbReference>
<evidence type="ECO:0000313" key="7">
    <source>
        <dbReference type="EMBL" id="ADU44830.1"/>
    </source>
</evidence>
<reference evidence="7" key="1">
    <citation type="submission" date="2010-12" db="EMBL/GenBank/DDBJ databases">
        <title>Complete sequence of Rhodopseudomonas palustris DX-1.</title>
        <authorList>
            <consortium name="US DOE Joint Genome Institute"/>
            <person name="Lucas S."/>
            <person name="Copeland A."/>
            <person name="Lapidus A."/>
            <person name="Cheng J.-F."/>
            <person name="Goodwin L."/>
            <person name="Pitluck S."/>
            <person name="Misra M."/>
            <person name="Chertkov O."/>
            <person name="Detter J.C."/>
            <person name="Han C."/>
            <person name="Tapia R."/>
            <person name="Land M."/>
            <person name="Hauser L."/>
            <person name="Kyrpides N."/>
            <person name="Ivanova N."/>
            <person name="Ovchinnikova G."/>
            <person name="Logan B."/>
            <person name="Oda Y."/>
            <person name="Harwood C."/>
            <person name="Woyke T."/>
        </authorList>
    </citation>
    <scope>NUCLEOTIDE SEQUENCE [LARGE SCALE GENOMIC DNA]</scope>
    <source>
        <strain evidence="7">DX-1</strain>
    </source>
</reference>
<dbReference type="PANTHER" id="PTHR30055:SF238">
    <property type="entry name" value="MYCOFACTOCIN BIOSYNTHESIS TRANSCRIPTIONAL REGULATOR MFTR-RELATED"/>
    <property type="match status" value="1"/>
</dbReference>
<dbReference type="InterPro" id="IPR001647">
    <property type="entry name" value="HTH_TetR"/>
</dbReference>
<evidence type="ECO:0000256" key="3">
    <source>
        <dbReference type="ARBA" id="ARBA00023163"/>
    </source>
</evidence>
<sequence length="203" mass="22791">MKELQTKQDVSEKPEGLRERKRRETLQRISDAALELFLNKGFDATTLDEIAEAAGISRRTFFYYFASKDDILTAYLGRRTDELRAAVLQSSSAGEPIDVVCNALLKLASKFGDRKTIATAGLVSGSEFLGTRAQSRYQTFEQGVADALFEIWPKKDRRDGLRLVAMVSIGALRLGVDRWLEHGGKRPLAKYIEDAFRNLKAEI</sequence>
<dbReference type="PROSITE" id="PS50977">
    <property type="entry name" value="HTH_TETR_2"/>
    <property type="match status" value="1"/>
</dbReference>
<dbReference type="AlphaFoldDB" id="E6VPH0"/>